<dbReference type="Proteomes" id="UP000002280">
    <property type="component" value="Chromosome 1"/>
</dbReference>
<dbReference type="InterPro" id="IPR050169">
    <property type="entry name" value="Krueppel_C2H2_ZnF"/>
</dbReference>
<dbReference type="InterPro" id="IPR001909">
    <property type="entry name" value="KRAB"/>
</dbReference>
<dbReference type="GeneTree" id="ENSGT00950000183169"/>
<dbReference type="AlphaFoldDB" id="A0A5F8GEP2"/>
<dbReference type="PANTHER" id="PTHR23232">
    <property type="entry name" value="KRAB DOMAIN C2H2 ZINC FINGER"/>
    <property type="match status" value="1"/>
</dbReference>
<proteinExistence type="predicted"/>
<dbReference type="Ensembl" id="ENSMODT00000053383.1">
    <property type="protein sequence ID" value="ENSMODP00000046048.1"/>
    <property type="gene ID" value="ENSMODG00000038610.1"/>
</dbReference>
<dbReference type="CDD" id="cd07765">
    <property type="entry name" value="KRAB_A-box"/>
    <property type="match status" value="1"/>
</dbReference>
<dbReference type="SUPFAM" id="SSF109640">
    <property type="entry name" value="KRAB domain (Kruppel-associated box)"/>
    <property type="match status" value="1"/>
</dbReference>
<accession>A0A5F8GEP2</accession>
<dbReference type="SMART" id="SM00349">
    <property type="entry name" value="KRAB"/>
    <property type="match status" value="1"/>
</dbReference>
<dbReference type="GO" id="GO:0006355">
    <property type="term" value="P:regulation of DNA-templated transcription"/>
    <property type="evidence" value="ECO:0007669"/>
    <property type="project" value="InterPro"/>
</dbReference>
<sequence>MDIFGSITFKDVVVDFTKEEWCLLDCSQKELCKEVMLENVQNLLSVGLTVPRKKNLSPFCSERFSLESQNFMEKFLTSW</sequence>
<dbReference type="InterPro" id="IPR036051">
    <property type="entry name" value="KRAB_dom_sf"/>
</dbReference>
<protein>
    <recommendedName>
        <fullName evidence="1">KRAB domain-containing protein</fullName>
    </recommendedName>
</protein>
<evidence type="ECO:0000313" key="2">
    <source>
        <dbReference type="Ensembl" id="ENSMODP00000046048.1"/>
    </source>
</evidence>
<dbReference type="PANTHER" id="PTHR23232:SF117">
    <property type="entry name" value="KRAB DOMAIN-CONTAINING PROTEIN"/>
    <property type="match status" value="1"/>
</dbReference>
<dbReference type="Pfam" id="PF01352">
    <property type="entry name" value="KRAB"/>
    <property type="match status" value="1"/>
</dbReference>
<reference evidence="2" key="2">
    <citation type="submission" date="2025-08" db="UniProtKB">
        <authorList>
            <consortium name="Ensembl"/>
        </authorList>
    </citation>
    <scope>IDENTIFICATION</scope>
</reference>
<reference evidence="2" key="3">
    <citation type="submission" date="2025-09" db="UniProtKB">
        <authorList>
            <consortium name="Ensembl"/>
        </authorList>
    </citation>
    <scope>IDENTIFICATION</scope>
</reference>
<dbReference type="InParanoid" id="A0A5F8GEP2"/>
<reference evidence="2 3" key="1">
    <citation type="journal article" date="2007" name="Nature">
        <title>Genome of the marsupial Monodelphis domestica reveals innovation in non-coding sequences.</title>
        <authorList>
            <person name="Mikkelsen T.S."/>
            <person name="Wakefield M.J."/>
            <person name="Aken B."/>
            <person name="Amemiya C.T."/>
            <person name="Chang J.L."/>
            <person name="Duke S."/>
            <person name="Garber M."/>
            <person name="Gentles A.J."/>
            <person name="Goodstadt L."/>
            <person name="Heger A."/>
            <person name="Jurka J."/>
            <person name="Kamal M."/>
            <person name="Mauceli E."/>
            <person name="Searle S.M."/>
            <person name="Sharpe T."/>
            <person name="Baker M.L."/>
            <person name="Batzer M.A."/>
            <person name="Benos P.V."/>
            <person name="Belov K."/>
            <person name="Clamp M."/>
            <person name="Cook A."/>
            <person name="Cuff J."/>
            <person name="Das R."/>
            <person name="Davidow L."/>
            <person name="Deakin J.E."/>
            <person name="Fazzari M.J."/>
            <person name="Glass J.L."/>
            <person name="Grabherr M."/>
            <person name="Greally J.M."/>
            <person name="Gu W."/>
            <person name="Hore T.A."/>
            <person name="Huttley G.A."/>
            <person name="Kleber M."/>
            <person name="Jirtle R.L."/>
            <person name="Koina E."/>
            <person name="Lee J.T."/>
            <person name="Mahony S."/>
            <person name="Marra M.A."/>
            <person name="Miller R.D."/>
            <person name="Nicholls R.D."/>
            <person name="Oda M."/>
            <person name="Papenfuss A.T."/>
            <person name="Parra Z.E."/>
            <person name="Pollock D.D."/>
            <person name="Ray D.A."/>
            <person name="Schein J.E."/>
            <person name="Speed T.P."/>
            <person name="Thompson K."/>
            <person name="VandeBerg J.L."/>
            <person name="Wade C.M."/>
            <person name="Walker J.A."/>
            <person name="Waters P.D."/>
            <person name="Webber C."/>
            <person name="Weidman J.R."/>
            <person name="Xie X."/>
            <person name="Zody M.C."/>
            <person name="Baldwin J."/>
            <person name="Abdouelleil A."/>
            <person name="Abdulkadir J."/>
            <person name="Abebe A."/>
            <person name="Abera B."/>
            <person name="Abreu J."/>
            <person name="Acer S.C."/>
            <person name="Aftuck L."/>
            <person name="Alexander A."/>
            <person name="An P."/>
            <person name="Anderson E."/>
            <person name="Anderson S."/>
            <person name="Arachi H."/>
            <person name="Azer M."/>
            <person name="Bachantsang P."/>
            <person name="Barry A."/>
            <person name="Bayul T."/>
            <person name="Berlin A."/>
            <person name="Bessette D."/>
            <person name="Bloom T."/>
            <person name="Bloom T."/>
            <person name="Boguslavskiy L."/>
            <person name="Bonnet C."/>
            <person name="Boukhgalter B."/>
            <person name="Bourzgui I."/>
            <person name="Brown A."/>
            <person name="Cahill P."/>
            <person name="Channer S."/>
            <person name="Cheshatsang Y."/>
            <person name="Chuda L."/>
            <person name="Citroen M."/>
            <person name="Collymore A."/>
            <person name="Cooke P."/>
            <person name="Costello M."/>
            <person name="D'Aco K."/>
            <person name="Daza R."/>
            <person name="De Haan G."/>
            <person name="DeGray S."/>
            <person name="DeMaso C."/>
            <person name="Dhargay N."/>
            <person name="Dooley K."/>
            <person name="Dooley E."/>
            <person name="Doricent M."/>
            <person name="Dorje P."/>
            <person name="Dorjee K."/>
            <person name="Dupes A."/>
            <person name="Elong R."/>
            <person name="Falk J."/>
            <person name="Farina A."/>
            <person name="Faro S."/>
            <person name="Ferguson D."/>
            <person name="Fisher S."/>
            <person name="Foley C.D."/>
            <person name="Franke A."/>
            <person name="Friedrich D."/>
            <person name="Gadbois L."/>
            <person name="Gearin G."/>
            <person name="Gearin C.R."/>
            <person name="Giannoukos G."/>
            <person name="Goode T."/>
            <person name="Graham J."/>
            <person name="Grandbois E."/>
            <person name="Grewal S."/>
            <person name="Gyaltsen K."/>
            <person name="Hafez N."/>
            <person name="Hagos B."/>
            <person name="Hall J."/>
            <person name="Henson C."/>
            <person name="Hollinger A."/>
            <person name="Honan T."/>
            <person name="Huard M.D."/>
            <person name="Hughes L."/>
            <person name="Hurhula B."/>
            <person name="Husby M.E."/>
            <person name="Kamat A."/>
            <person name="Kanga B."/>
            <person name="Kashin S."/>
            <person name="Khazanovich D."/>
            <person name="Kisner P."/>
            <person name="Lance K."/>
            <person name="Lara M."/>
            <person name="Lee W."/>
            <person name="Lennon N."/>
            <person name="Letendre F."/>
            <person name="LeVine R."/>
            <person name="Lipovsky A."/>
            <person name="Liu X."/>
            <person name="Liu J."/>
            <person name="Liu S."/>
            <person name="Lokyitsang T."/>
            <person name="Lokyitsang Y."/>
            <person name="Lubonja R."/>
            <person name="Lui A."/>
            <person name="MacDonald P."/>
            <person name="Magnisalis V."/>
            <person name="Maru K."/>
            <person name="Matthews C."/>
            <person name="McCusker W."/>
            <person name="McDonough S."/>
            <person name="Mehta T."/>
            <person name="Meldrim J."/>
            <person name="Meneus L."/>
            <person name="Mihai O."/>
            <person name="Mihalev A."/>
            <person name="Mihova T."/>
            <person name="Mittelman R."/>
            <person name="Mlenga V."/>
            <person name="Montmayeur A."/>
            <person name="Mulrain L."/>
            <person name="Navidi A."/>
            <person name="Naylor J."/>
            <person name="Negash T."/>
            <person name="Nguyen T."/>
            <person name="Nguyen N."/>
            <person name="Nicol R."/>
            <person name="Norbu C."/>
            <person name="Norbu N."/>
            <person name="Novod N."/>
            <person name="O'Neill B."/>
            <person name="Osman S."/>
            <person name="Markiewicz E."/>
            <person name="Oyono O.L."/>
            <person name="Patti C."/>
            <person name="Phunkhang P."/>
            <person name="Pierre F."/>
            <person name="Priest M."/>
            <person name="Raghuraman S."/>
            <person name="Rege F."/>
            <person name="Reyes R."/>
            <person name="Rise C."/>
            <person name="Rogov P."/>
            <person name="Ross K."/>
            <person name="Ryan E."/>
            <person name="Settipalli S."/>
            <person name="Shea T."/>
            <person name="Sherpa N."/>
            <person name="Shi L."/>
            <person name="Shih D."/>
            <person name="Sparrow T."/>
            <person name="Spaulding J."/>
            <person name="Stalker J."/>
            <person name="Stange-Thomann N."/>
            <person name="Stavropoulos S."/>
            <person name="Stone C."/>
            <person name="Strader C."/>
            <person name="Tesfaye S."/>
            <person name="Thomson T."/>
            <person name="Thoulutsang Y."/>
            <person name="Thoulutsang D."/>
            <person name="Topham K."/>
            <person name="Topping I."/>
            <person name="Tsamla T."/>
            <person name="Vassiliev H."/>
            <person name="Vo A."/>
            <person name="Wangchuk T."/>
            <person name="Wangdi T."/>
            <person name="Weiand M."/>
            <person name="Wilkinson J."/>
            <person name="Wilson A."/>
            <person name="Yadav S."/>
            <person name="Young G."/>
            <person name="Yu Q."/>
            <person name="Zembek L."/>
            <person name="Zhong D."/>
            <person name="Zimmer A."/>
            <person name="Zwirko Z."/>
            <person name="Jaffe D.B."/>
            <person name="Alvarez P."/>
            <person name="Brockman W."/>
            <person name="Butler J."/>
            <person name="Chin C."/>
            <person name="Gnerre S."/>
            <person name="MacCallum I."/>
            <person name="Graves J.A."/>
            <person name="Ponting C.P."/>
            <person name="Breen M."/>
            <person name="Samollow P.B."/>
            <person name="Lander E.S."/>
            <person name="Lindblad-Toh K."/>
        </authorList>
    </citation>
    <scope>NUCLEOTIDE SEQUENCE [LARGE SCALE GENOMIC DNA]</scope>
</reference>
<name>A0A5F8GEP2_MONDO</name>
<keyword evidence="3" id="KW-1185">Reference proteome</keyword>
<dbReference type="Gene3D" id="6.10.140.140">
    <property type="match status" value="1"/>
</dbReference>
<dbReference type="PROSITE" id="PS50805">
    <property type="entry name" value="KRAB"/>
    <property type="match status" value="1"/>
</dbReference>
<evidence type="ECO:0000259" key="1">
    <source>
        <dbReference type="PROSITE" id="PS50805"/>
    </source>
</evidence>
<feature type="domain" description="KRAB" evidence="1">
    <location>
        <begin position="7"/>
        <end position="79"/>
    </location>
</feature>
<evidence type="ECO:0000313" key="3">
    <source>
        <dbReference type="Proteomes" id="UP000002280"/>
    </source>
</evidence>
<organism evidence="2 3">
    <name type="scientific">Monodelphis domestica</name>
    <name type="common">Gray short-tailed opossum</name>
    <dbReference type="NCBI Taxonomy" id="13616"/>
    <lineage>
        <taxon>Eukaryota</taxon>
        <taxon>Metazoa</taxon>
        <taxon>Chordata</taxon>
        <taxon>Craniata</taxon>
        <taxon>Vertebrata</taxon>
        <taxon>Euteleostomi</taxon>
        <taxon>Mammalia</taxon>
        <taxon>Metatheria</taxon>
        <taxon>Didelphimorphia</taxon>
        <taxon>Didelphidae</taxon>
        <taxon>Monodelphis</taxon>
    </lineage>
</organism>